<protein>
    <submittedName>
        <fullName evidence="1">Uncharacterized protein</fullName>
    </submittedName>
</protein>
<evidence type="ECO:0000313" key="2">
    <source>
        <dbReference type="Proteomes" id="UP000324222"/>
    </source>
</evidence>
<sequence>MGLSALPILDARDLVPPCSPLFPSPLPATRVQFLRWR</sequence>
<reference evidence="1 2" key="1">
    <citation type="submission" date="2019-05" db="EMBL/GenBank/DDBJ databases">
        <title>Another draft genome of Portunus trituberculatus and its Hox gene families provides insights of decapod evolution.</title>
        <authorList>
            <person name="Jeong J.-H."/>
            <person name="Song I."/>
            <person name="Kim S."/>
            <person name="Choi T."/>
            <person name="Kim D."/>
            <person name="Ryu S."/>
            <person name="Kim W."/>
        </authorList>
    </citation>
    <scope>NUCLEOTIDE SEQUENCE [LARGE SCALE GENOMIC DNA]</scope>
    <source>
        <tissue evidence="1">Muscle</tissue>
    </source>
</reference>
<evidence type="ECO:0000313" key="1">
    <source>
        <dbReference type="EMBL" id="MPD02691.1"/>
    </source>
</evidence>
<gene>
    <name evidence="1" type="ORF">E2C01_098287</name>
</gene>
<organism evidence="1 2">
    <name type="scientific">Portunus trituberculatus</name>
    <name type="common">Swimming crab</name>
    <name type="synonym">Neptunus trituberculatus</name>
    <dbReference type="NCBI Taxonomy" id="210409"/>
    <lineage>
        <taxon>Eukaryota</taxon>
        <taxon>Metazoa</taxon>
        <taxon>Ecdysozoa</taxon>
        <taxon>Arthropoda</taxon>
        <taxon>Crustacea</taxon>
        <taxon>Multicrustacea</taxon>
        <taxon>Malacostraca</taxon>
        <taxon>Eumalacostraca</taxon>
        <taxon>Eucarida</taxon>
        <taxon>Decapoda</taxon>
        <taxon>Pleocyemata</taxon>
        <taxon>Brachyura</taxon>
        <taxon>Eubrachyura</taxon>
        <taxon>Portunoidea</taxon>
        <taxon>Portunidae</taxon>
        <taxon>Portuninae</taxon>
        <taxon>Portunus</taxon>
    </lineage>
</organism>
<dbReference type="AlphaFoldDB" id="A0A5B7K0V1"/>
<comment type="caution">
    <text evidence="1">The sequence shown here is derived from an EMBL/GenBank/DDBJ whole genome shotgun (WGS) entry which is preliminary data.</text>
</comment>
<proteinExistence type="predicted"/>
<dbReference type="EMBL" id="VSRR010132678">
    <property type="protein sequence ID" value="MPD02691.1"/>
    <property type="molecule type" value="Genomic_DNA"/>
</dbReference>
<accession>A0A5B7K0V1</accession>
<keyword evidence="2" id="KW-1185">Reference proteome</keyword>
<dbReference type="Proteomes" id="UP000324222">
    <property type="component" value="Unassembled WGS sequence"/>
</dbReference>
<name>A0A5B7K0V1_PORTR</name>